<dbReference type="SUPFAM" id="SSF46894">
    <property type="entry name" value="C-terminal effector domain of the bipartite response regulators"/>
    <property type="match status" value="1"/>
</dbReference>
<feature type="domain" description="HTH luxR-type" evidence="4">
    <location>
        <begin position="182"/>
        <end position="245"/>
    </location>
</feature>
<dbReference type="PANTHER" id="PTHR44688">
    <property type="entry name" value="DNA-BINDING TRANSCRIPTIONAL ACTIVATOR DEVR_DOSR"/>
    <property type="match status" value="1"/>
</dbReference>
<dbReference type="EMBL" id="JAGIOF010000001">
    <property type="protein sequence ID" value="MBP2387590.1"/>
    <property type="molecule type" value="Genomic_DNA"/>
</dbReference>
<reference evidence="5 6" key="1">
    <citation type="submission" date="2021-03" db="EMBL/GenBank/DDBJ databases">
        <title>Sequencing the genomes of 1000 actinobacteria strains.</title>
        <authorList>
            <person name="Klenk H.-P."/>
        </authorList>
    </citation>
    <scope>NUCLEOTIDE SEQUENCE [LARGE SCALE GENOMIC DNA]</scope>
    <source>
        <strain evidence="5 6">DSM 15797</strain>
    </source>
</reference>
<sequence length="245" mass="26388">MIGFGLQELSRQFDDLASGIGATADSSMPAKALPHSEIEFITIRKSLATAYSDIQYRARRSIEAFDRGSDTPDAAGTETARRDALERGVNYRVVYDPSAFKRESGVPMRPGSPALPGSSARVSSIVPARLVIRDGEESLIFSAADRSGGVLGARIHSPWFAALLNDTFETVWGSALPLPTERVATSPRLSGEEQEILRLLATGLTDESIARFLGVSLRTVQRKVQAIQRSFGATSRFQLGAMSAA</sequence>
<evidence type="ECO:0000313" key="5">
    <source>
        <dbReference type="EMBL" id="MBP2387590.1"/>
    </source>
</evidence>
<proteinExistence type="predicted"/>
<dbReference type="SMART" id="SM00421">
    <property type="entry name" value="HTH_LUXR"/>
    <property type="match status" value="1"/>
</dbReference>
<evidence type="ECO:0000313" key="6">
    <source>
        <dbReference type="Proteomes" id="UP001296993"/>
    </source>
</evidence>
<comment type="caution">
    <text evidence="5">The sequence shown here is derived from an EMBL/GenBank/DDBJ whole genome shotgun (WGS) entry which is preliminary data.</text>
</comment>
<dbReference type="InterPro" id="IPR016032">
    <property type="entry name" value="Sig_transdc_resp-reg_C-effctor"/>
</dbReference>
<dbReference type="Gene3D" id="1.10.10.10">
    <property type="entry name" value="Winged helix-like DNA-binding domain superfamily/Winged helix DNA-binding domain"/>
    <property type="match status" value="1"/>
</dbReference>
<dbReference type="Pfam" id="PF00196">
    <property type="entry name" value="GerE"/>
    <property type="match status" value="1"/>
</dbReference>
<evidence type="ECO:0000256" key="1">
    <source>
        <dbReference type="ARBA" id="ARBA00023015"/>
    </source>
</evidence>
<protein>
    <submittedName>
        <fullName evidence="5">DNA-binding CsgD family transcriptional regulator</fullName>
    </submittedName>
</protein>
<keyword evidence="2 5" id="KW-0238">DNA-binding</keyword>
<keyword evidence="3" id="KW-0804">Transcription</keyword>
<organism evidence="5 6">
    <name type="scientific">Paeniglutamicibacter kerguelensis</name>
    <dbReference type="NCBI Taxonomy" id="254788"/>
    <lineage>
        <taxon>Bacteria</taxon>
        <taxon>Bacillati</taxon>
        <taxon>Actinomycetota</taxon>
        <taxon>Actinomycetes</taxon>
        <taxon>Micrococcales</taxon>
        <taxon>Micrococcaceae</taxon>
        <taxon>Paeniglutamicibacter</taxon>
    </lineage>
</organism>
<dbReference type="RefSeq" id="WP_209999946.1">
    <property type="nucleotide sequence ID" value="NZ_BAAAJY010000011.1"/>
</dbReference>
<dbReference type="PROSITE" id="PS50043">
    <property type="entry name" value="HTH_LUXR_2"/>
    <property type="match status" value="1"/>
</dbReference>
<gene>
    <name evidence="5" type="ORF">JOF47_003101</name>
</gene>
<keyword evidence="1" id="KW-0805">Transcription regulation</keyword>
<dbReference type="GO" id="GO:0003677">
    <property type="term" value="F:DNA binding"/>
    <property type="evidence" value="ECO:0007669"/>
    <property type="project" value="UniProtKB-KW"/>
</dbReference>
<evidence type="ECO:0000256" key="3">
    <source>
        <dbReference type="ARBA" id="ARBA00023163"/>
    </source>
</evidence>
<keyword evidence="6" id="KW-1185">Reference proteome</keyword>
<dbReference type="InterPro" id="IPR036388">
    <property type="entry name" value="WH-like_DNA-bd_sf"/>
</dbReference>
<evidence type="ECO:0000259" key="4">
    <source>
        <dbReference type="PROSITE" id="PS50043"/>
    </source>
</evidence>
<dbReference type="InterPro" id="IPR000792">
    <property type="entry name" value="Tscrpt_reg_LuxR_C"/>
</dbReference>
<accession>A0ABS4XGK9</accession>
<evidence type="ECO:0000256" key="2">
    <source>
        <dbReference type="ARBA" id="ARBA00023125"/>
    </source>
</evidence>
<dbReference type="PRINTS" id="PR00038">
    <property type="entry name" value="HTHLUXR"/>
</dbReference>
<dbReference type="CDD" id="cd06170">
    <property type="entry name" value="LuxR_C_like"/>
    <property type="match status" value="1"/>
</dbReference>
<dbReference type="PANTHER" id="PTHR44688:SF16">
    <property type="entry name" value="DNA-BINDING TRANSCRIPTIONAL ACTIVATOR DEVR_DOSR"/>
    <property type="match status" value="1"/>
</dbReference>
<name>A0ABS4XGK9_9MICC</name>
<dbReference type="Proteomes" id="UP001296993">
    <property type="component" value="Unassembled WGS sequence"/>
</dbReference>